<dbReference type="InterPro" id="IPR018378">
    <property type="entry name" value="C-type_lectin_CS"/>
</dbReference>
<dbReference type="SUPFAM" id="SSF56436">
    <property type="entry name" value="C-type lectin-like"/>
    <property type="match status" value="10"/>
</dbReference>
<keyword evidence="1" id="KW-0430">Lectin</keyword>
<dbReference type="PROSITE" id="PS50041">
    <property type="entry name" value="C_TYPE_LECTIN_2"/>
    <property type="match status" value="10"/>
</dbReference>
<dbReference type="GO" id="GO:0038023">
    <property type="term" value="F:signaling receptor activity"/>
    <property type="evidence" value="ECO:0000318"/>
    <property type="project" value="GO_Central"/>
</dbReference>
<dbReference type="InterPro" id="IPR000421">
    <property type="entry name" value="FA58C"/>
</dbReference>
<evidence type="ECO:0000256" key="2">
    <source>
        <dbReference type="ARBA" id="ARBA00023157"/>
    </source>
</evidence>
<dbReference type="PROSITE" id="PS00615">
    <property type="entry name" value="C_TYPE_LECTIN_1"/>
    <property type="match status" value="5"/>
</dbReference>
<dbReference type="Pfam" id="PF02140">
    <property type="entry name" value="SUEL_Lectin"/>
    <property type="match status" value="1"/>
</dbReference>
<dbReference type="PhylomeDB" id="A7RGD7"/>
<feature type="domain" description="F5/8 type C" evidence="4">
    <location>
        <begin position="449"/>
        <end position="600"/>
    </location>
</feature>
<dbReference type="InterPro" id="IPR043159">
    <property type="entry name" value="Lectin_gal-bd_sf"/>
</dbReference>
<evidence type="ECO:0000259" key="6">
    <source>
        <dbReference type="PROSITE" id="PS50041"/>
    </source>
</evidence>
<dbReference type="FunFam" id="2.60.120.740:FF:000001">
    <property type="entry name" value="Adhesion G protein-coupled receptor L2"/>
    <property type="match status" value="1"/>
</dbReference>
<dbReference type="CDD" id="cd00037">
    <property type="entry name" value="CLECT"/>
    <property type="match status" value="7"/>
</dbReference>
<name>A7RGD7_NEMVE</name>
<dbReference type="SMART" id="SM00034">
    <property type="entry name" value="CLECT"/>
    <property type="match status" value="10"/>
</dbReference>
<dbReference type="FunFam" id="3.10.100.10:FF:000203">
    <property type="entry name" value="Predicted protein"/>
    <property type="match status" value="1"/>
</dbReference>
<organism evidence="8 9">
    <name type="scientific">Nematostella vectensis</name>
    <name type="common">Starlet sea anemone</name>
    <dbReference type="NCBI Taxonomy" id="45351"/>
    <lineage>
        <taxon>Eukaryota</taxon>
        <taxon>Metazoa</taxon>
        <taxon>Cnidaria</taxon>
        <taxon>Anthozoa</taxon>
        <taxon>Hexacorallia</taxon>
        <taxon>Actiniaria</taxon>
        <taxon>Edwardsiidae</taxon>
        <taxon>Nematostella</taxon>
    </lineage>
</organism>
<dbReference type="FunFam" id="3.30.70.960:FF:000012">
    <property type="entry name" value="MUC16 isoform 1"/>
    <property type="match status" value="1"/>
</dbReference>
<dbReference type="CDD" id="cd03590">
    <property type="entry name" value="CLECT_DC-SIGN_like"/>
    <property type="match status" value="1"/>
</dbReference>
<feature type="domain" description="C-type lectin" evidence="6">
    <location>
        <begin position="1195"/>
        <end position="1308"/>
    </location>
</feature>
<feature type="signal peptide" evidence="3">
    <location>
        <begin position="1"/>
        <end position="24"/>
    </location>
</feature>
<feature type="domain" description="C-type lectin" evidence="6">
    <location>
        <begin position="617"/>
        <end position="721"/>
    </location>
</feature>
<dbReference type="PROSITE" id="PS01285">
    <property type="entry name" value="FA58C_1"/>
    <property type="match status" value="2"/>
</dbReference>
<feature type="domain" description="C-type lectin" evidence="6">
    <location>
        <begin position="950"/>
        <end position="1070"/>
    </location>
</feature>
<dbReference type="InterPro" id="IPR033989">
    <property type="entry name" value="CD209-like_CTLD"/>
</dbReference>
<dbReference type="InterPro" id="IPR000082">
    <property type="entry name" value="SEA_dom"/>
</dbReference>
<dbReference type="InterPro" id="IPR001304">
    <property type="entry name" value="C-type_lectin-like"/>
</dbReference>
<dbReference type="InterPro" id="IPR036364">
    <property type="entry name" value="SEA_dom_sf"/>
</dbReference>
<dbReference type="FunFam" id="2.60.120.260:FF:000016">
    <property type="entry name" value="Contactin-associated protein-like 4 isoform 1"/>
    <property type="match status" value="1"/>
</dbReference>
<dbReference type="GO" id="GO:0030246">
    <property type="term" value="F:carbohydrate binding"/>
    <property type="evidence" value="ECO:0007669"/>
    <property type="project" value="UniProtKB-KW"/>
</dbReference>
<dbReference type="PROSITE" id="PS50024">
    <property type="entry name" value="SEA"/>
    <property type="match status" value="1"/>
</dbReference>
<evidence type="ECO:0000313" key="8">
    <source>
        <dbReference type="EMBL" id="EDO49509.1"/>
    </source>
</evidence>
<protein>
    <recommendedName>
        <fullName evidence="10">Macrophage mannose receptor 1-like</fullName>
    </recommendedName>
</protein>
<feature type="domain" description="F5/8 type C" evidence="4">
    <location>
        <begin position="2173"/>
        <end position="2282"/>
    </location>
</feature>
<dbReference type="eggNOG" id="KOG4297">
    <property type="taxonomic scope" value="Eukaryota"/>
</dbReference>
<feature type="domain" description="SEA" evidence="5">
    <location>
        <begin position="2540"/>
        <end position="2654"/>
    </location>
</feature>
<reference evidence="8 9" key="1">
    <citation type="journal article" date="2007" name="Science">
        <title>Sea anemone genome reveals ancestral eumetazoan gene repertoire and genomic organization.</title>
        <authorList>
            <person name="Putnam N.H."/>
            <person name="Srivastava M."/>
            <person name="Hellsten U."/>
            <person name="Dirks B."/>
            <person name="Chapman J."/>
            <person name="Salamov A."/>
            <person name="Terry A."/>
            <person name="Shapiro H."/>
            <person name="Lindquist E."/>
            <person name="Kapitonov V.V."/>
            <person name="Jurka J."/>
            <person name="Genikhovich G."/>
            <person name="Grigoriev I.V."/>
            <person name="Lucas S.M."/>
            <person name="Steele R.E."/>
            <person name="Finnerty J.R."/>
            <person name="Technau U."/>
            <person name="Martindale M.Q."/>
            <person name="Rokhsar D.S."/>
        </authorList>
    </citation>
    <scope>NUCLEOTIDE SEQUENCE [LARGE SCALE GENOMIC DNA]</scope>
    <source>
        <strain evidence="9">CH2 X CH6</strain>
    </source>
</reference>
<dbReference type="PROSITE" id="PS50228">
    <property type="entry name" value="SUEL_LECTIN"/>
    <property type="match status" value="1"/>
</dbReference>
<keyword evidence="2" id="KW-1015">Disulfide bond</keyword>
<dbReference type="OMA" id="NIGMGWC"/>
<dbReference type="Gene3D" id="3.30.70.960">
    <property type="entry name" value="SEA domain"/>
    <property type="match status" value="1"/>
</dbReference>
<feature type="chain" id="PRO_5002711739" description="Macrophage mannose receptor 1-like" evidence="3">
    <location>
        <begin position="25"/>
        <end position="2761"/>
    </location>
</feature>
<dbReference type="PROSITE" id="PS50022">
    <property type="entry name" value="FA58C_3"/>
    <property type="match status" value="5"/>
</dbReference>
<dbReference type="CDD" id="cd22823">
    <property type="entry name" value="Gal_Rha_Lectin"/>
    <property type="match status" value="1"/>
</dbReference>
<dbReference type="CDD" id="cd00057">
    <property type="entry name" value="FA58C"/>
    <property type="match status" value="3"/>
</dbReference>
<feature type="domain" description="C-type lectin" evidence="6">
    <location>
        <begin position="184"/>
        <end position="302"/>
    </location>
</feature>
<dbReference type="FunFam" id="3.10.100.10:FF:000025">
    <property type="entry name" value="Mannose receptor C-type 1"/>
    <property type="match status" value="1"/>
</dbReference>
<evidence type="ECO:0000259" key="4">
    <source>
        <dbReference type="PROSITE" id="PS50022"/>
    </source>
</evidence>
<evidence type="ECO:0000256" key="3">
    <source>
        <dbReference type="SAM" id="SignalP"/>
    </source>
</evidence>
<dbReference type="PROSITE" id="PS01286">
    <property type="entry name" value="FA58C_2"/>
    <property type="match status" value="2"/>
</dbReference>
<dbReference type="FunFam" id="2.60.120.200:FF:000304">
    <property type="entry name" value="Metalloendopeptidase"/>
    <property type="match status" value="1"/>
</dbReference>
<dbReference type="Gene3D" id="2.60.120.200">
    <property type="match status" value="1"/>
</dbReference>
<dbReference type="FunFam" id="3.10.100.10:FF:000170">
    <property type="entry name" value="Predicted protein"/>
    <property type="match status" value="1"/>
</dbReference>
<dbReference type="Proteomes" id="UP000001593">
    <property type="component" value="Unassembled WGS sequence"/>
</dbReference>
<dbReference type="Gene3D" id="3.10.100.10">
    <property type="entry name" value="Mannose-Binding Protein A, subunit A"/>
    <property type="match status" value="10"/>
</dbReference>
<sequence>MVANLGLVFLSLCVLILAPEVSHGACQAGWESYSSYCYLFVVRSQSQIGLSWEDADIDCQSYGGRLTSILDRNEQSFITRSTIRYRNERFWIGFNDRGSEGNFSWVDGSNSSFKNWRKGEPNNWQNEDCAEAVWNTGQWNDELCSNTYGYICKRLASAPWPTQGTMVPPTTQSPIVCDFGWEFFGTSCYKFNTARKTWSMAKADCHGAGGYLVKVDDATEQNFLSYRSRTISQSMWIGATDEAAEGHFVWEGDGTVVNYTNWFRGEPNDHSGKEDCVEMMAGYFAGYWNDNFCEQFRNFICEKPFGENLCPVNWVTIGDSCFEFNTHPAQKLTWSQAQDSCRLNSGADLASVRTIDEQNAILSQLTDFGARNVWIGFNDIATEGVFVWSDRTKVDYTNWSPREPGSGTLADSKDCVVLEAGSQNGTWSSTPCALKTTYLCRRRRGRDQCDSPFGMQNNMIDDSQITASSSKPSADPSQARLNLLPADGNAGAWCANVNRRYQYLQIDLGVVRLVKHIALQGRPKSNDFVRTFYLRFSNDGLNYNPYGANASMSYRTLQGNSNANNVANIMLAEPFNARFIRIFPLTWSNNICIRTELYGCASQANSVRCGVGWEEGPDDTCYQFNTDTLKIWADARAVCNGRGGDLLSIVTANEKSYIEKRIKPLAGSSASLWIGLNDRESNRLFSWSDQSPFVITRWDAGYPKDTTITTTQKKFSMTANWLSTTDMYWPLDDVINSRVLGSTVASVIGNVVNASEKQNGKSALQFQSFSSYLQAGEYPGQCISDADLCNTGLSMVFTIRLDTQTLRWSRVFLVDSIGDPQLQTSRGFAVYLESRQIVVTVFTTRLKWTVRASISPAVWHHVAFTWQAGTGLQLYIDGVMKVNLKAGIIQTPPHTTNSFPLTIGSQGRAKLPGSFYMRGLGIWNRVLSSQEVSAIFISEFGVCRTGWKEYGQYCYQFNSDKRNWQSARLMCQNRGGELVSILSPVEQAHITLEVGFFGLSTFAWIGFHDKTIESAWEWSDGSPVRFTNWWNYQPDNWINSEDCAHTYHQTSAMGRWNDISCYTNMAYICKRDKEYNPSAPVSPTTAPRQQNICEWTSDALSCPSSTVISVQKANYGRTDRQPCGPISVTGCVFDVTAKLQAMCDGNPYCSVNPTNQLFGKDPCPTVRKYLDVTFVCKRGAVVTQGCPAGWQRSPDGNACYGLTLDKKTWPDARDSCRAQGAELASIHTGWESALVTSLLVTSWDAGDVWIGLTDTNQRGIYRWTDGSPVDWTNWWNGEPNDRGVTGSCVRATLTVSSRDWMYWVDSNCTSTPYAFVCKKYRPATAMTTQPATPAPTTTGPPPGTCDKTWTYWRGMCYLFSGDDLVSRQTWQDARAACQQAGAELISIQSAAENAFVYSGFRAKYRSWTIWIGLNDLDDESVYEWSDGSPLSYTNYNWKEPNDWQGQEDCLEMVRWNGKWNDNQCNRKNPYICKKQNNSVPIISTPSPTPGPALGRCNSGWLHYDKSCYKFVATERQNWANARLRCDRGTNSSMYGDLVTIDNQYEQAFISSMMLSYTSKPRFWIGMNDIHTEGAFYWADNSPVRYTNWNTRQPMNRANLDCVDIEPRSWAAGKWAVRPCSWRVGYICESAALPIGPTAVAPTSNPDCPRFYSKYGDSCYRMSYIKLPWSEAREVCKKEGGDLVSIHSAFEQAFLLRNMINFVGNVWTGMTRMPNTVEFTWSDQSVKEFSHWSRGQPGRPGTTQMCVQAINSANSDARWSAVDCGVQNGFMCKINKGEPHITPTVDGKCLPGFKRFDKHCYLFRMFHRLTWPQARLRCQREGGDLVSILSQQEKDFLIYQMKTVNGIWIWTGLNDRSVERGYEWSDGSPVSFTSWLYGQPNDHWGRDNCVAVQTRMGSWNDVNCMQRRGYICKAKLECSNPLGMASGNITYQQLNASSWLDNAHAPWEGRINGSSAWCARTTKPGEYFQAPTSISKITIKGTMLYRKRAFVKAFTVKYAIYKNKWIDYMQNGAVRVFLANWDDKRVLTSSVDPQISAQYLRIYPTRWYFKICAQFEFWGCRFDCQSSLGMQRGWITKSQITASTEIAPLHIASEARPNIGMGWCPQASKYNIGMGWCSQVSTILVWDGVLRQVTILVWLVSLGKYNIGMEWCPQVITILVRLVSSGKYNIGMGWCPQASDKSPWIQVTFTGLYRRITRIGTWGVGTGKQVTYTTSYRLGYSNDGVAWTDYTENGNVRTFRGNTDGTSMLVHQLAEPVLTKYVRVKPLGGATAGTCLRFELYGCQKGCDDPVGMELGTIEDSWLKASTSLDTTHGPDTGRLNAPQGWCAANNDKNQYLQIDLNQMYRITMVATQGSNDGTGYVTSFTMRSQIHAGLRWMVYREKGQIRVSTILVWLVSSGKYNIGMGWCPQVSTILVWLVSSGKYNIGMGWCPQASDKSPWIQVTFTGLYRRITRIGTWGVGTGKQVTYTTSYRLGYSNDGVAWTDYTENGNVRVFEGNHDDSTVVRFPLKYGQIRCSSVQFNPQTWSQRICMRVELYGCLRNVSYAVTMKLTEATWIDDYKNRNSLAFETLAEQVVNEVNKLYSGDDTIVSLAYKSCKVIGFRRGSVIVDYNVTFIADIAQGANVTAPLRAAVKSGSLGHLAVDPTSLKIKEIVNPGGKTSPQKKGAPQKQFQHQTFDNPISFSSRAYDADEPNPAVTIPDMTPPDVTQSVTAPDATYGVAFPDLKAAEEDIPSSATNLAVSVVIKDESLCRVVRSLSDHQG</sequence>
<dbReference type="FunFam" id="3.10.100.10:FF:000161">
    <property type="entry name" value="Sperm receptor for egg jelly"/>
    <property type="match status" value="1"/>
</dbReference>
<keyword evidence="3" id="KW-0732">Signal</keyword>
<dbReference type="InterPro" id="IPR013320">
    <property type="entry name" value="ConA-like_dom_sf"/>
</dbReference>
<feature type="domain" description="F5/8 type C" evidence="4">
    <location>
        <begin position="1917"/>
        <end position="2059"/>
    </location>
</feature>
<dbReference type="FunFam" id="2.60.120.260:FF:000299">
    <property type="entry name" value="Predicted protein"/>
    <property type="match status" value="2"/>
</dbReference>
<evidence type="ECO:0000256" key="1">
    <source>
        <dbReference type="ARBA" id="ARBA00022734"/>
    </source>
</evidence>
<keyword evidence="9" id="KW-1185">Reference proteome</keyword>
<accession>A7RGD7</accession>
<feature type="domain" description="C-type lectin" evidence="6">
    <location>
        <begin position="1503"/>
        <end position="1628"/>
    </location>
</feature>
<dbReference type="SMART" id="SM00231">
    <property type="entry name" value="FA58C"/>
    <property type="match status" value="4"/>
</dbReference>
<evidence type="ECO:0000259" key="7">
    <source>
        <dbReference type="PROSITE" id="PS50228"/>
    </source>
</evidence>
<dbReference type="InterPro" id="IPR016186">
    <property type="entry name" value="C-type_lectin-like/link_sf"/>
</dbReference>
<dbReference type="SUPFAM" id="SSF49785">
    <property type="entry name" value="Galactose-binding domain-like"/>
    <property type="match status" value="5"/>
</dbReference>
<dbReference type="Pfam" id="PF13385">
    <property type="entry name" value="Laminin_G_3"/>
    <property type="match status" value="1"/>
</dbReference>
<dbReference type="Pfam" id="PF00059">
    <property type="entry name" value="Lectin_C"/>
    <property type="match status" value="10"/>
</dbReference>
<feature type="domain" description="C-type lectin" evidence="6">
    <location>
        <begin position="1352"/>
        <end position="1473"/>
    </location>
</feature>
<gene>
    <name evidence="8" type="ORF">NEMVEDRAFT_v1g196785</name>
</gene>
<dbReference type="InterPro" id="IPR000922">
    <property type="entry name" value="Lectin_gal-bd_dom"/>
</dbReference>
<feature type="domain" description="C-type lectin" evidence="6">
    <location>
        <begin position="317"/>
        <end position="441"/>
    </location>
</feature>
<dbReference type="FunFam" id="3.10.100.10:FF:000277">
    <property type="match status" value="1"/>
</dbReference>
<dbReference type="InterPro" id="IPR050111">
    <property type="entry name" value="C-type_lectin/snaclec_domain"/>
</dbReference>
<dbReference type="HOGENOM" id="CLU_228455_0_0_1"/>
<dbReference type="PANTHER" id="PTHR22803">
    <property type="entry name" value="MANNOSE, PHOSPHOLIPASE, LECTIN RECEPTOR RELATED"/>
    <property type="match status" value="1"/>
</dbReference>
<evidence type="ECO:0008006" key="10">
    <source>
        <dbReference type="Google" id="ProtNLM"/>
    </source>
</evidence>
<evidence type="ECO:0000313" key="9">
    <source>
        <dbReference type="Proteomes" id="UP000001593"/>
    </source>
</evidence>
<feature type="domain" description="C-type lectin" evidence="6">
    <location>
        <begin position="1795"/>
        <end position="1912"/>
    </location>
</feature>
<dbReference type="InterPro" id="IPR008979">
    <property type="entry name" value="Galactose-bd-like_sf"/>
</dbReference>
<dbReference type="Pfam" id="PF01390">
    <property type="entry name" value="SEA"/>
    <property type="match status" value="1"/>
</dbReference>
<dbReference type="Gene3D" id="2.60.120.740">
    <property type="match status" value="1"/>
</dbReference>
<dbReference type="Pfam" id="PF00754">
    <property type="entry name" value="F5_F8_type_C"/>
    <property type="match status" value="5"/>
</dbReference>
<dbReference type="SUPFAM" id="SSF49899">
    <property type="entry name" value="Concanavalin A-like lectins/glucanases"/>
    <property type="match status" value="1"/>
</dbReference>
<dbReference type="InParanoid" id="A7RGD7"/>
<dbReference type="Gene3D" id="2.60.120.260">
    <property type="entry name" value="Galactose-binding domain-like"/>
    <property type="match status" value="6"/>
</dbReference>
<feature type="domain" description="SUEL-type lectin" evidence="7">
    <location>
        <begin position="1092"/>
        <end position="1177"/>
    </location>
</feature>
<proteinExistence type="predicted"/>
<evidence type="ECO:0000259" key="5">
    <source>
        <dbReference type="PROSITE" id="PS50024"/>
    </source>
</evidence>
<feature type="domain" description="F5/8 type C" evidence="4">
    <location>
        <begin position="2429"/>
        <end position="2538"/>
    </location>
</feature>
<dbReference type="SUPFAM" id="SSF82671">
    <property type="entry name" value="SEA domain"/>
    <property type="match status" value="1"/>
</dbReference>
<dbReference type="EMBL" id="DS469509">
    <property type="protein sequence ID" value="EDO49509.1"/>
    <property type="molecule type" value="Genomic_DNA"/>
</dbReference>
<feature type="domain" description="F5/8 type C" evidence="4">
    <location>
        <begin position="2286"/>
        <end position="2385"/>
    </location>
</feature>
<dbReference type="FunFam" id="3.10.100.10:FF:000120">
    <property type="entry name" value="Predicted protein"/>
    <property type="match status" value="2"/>
</dbReference>
<feature type="domain" description="C-type lectin" evidence="6">
    <location>
        <begin position="33"/>
        <end position="153"/>
    </location>
</feature>
<feature type="domain" description="C-type lectin" evidence="6">
    <location>
        <begin position="1654"/>
        <end position="1772"/>
    </location>
</feature>
<dbReference type="InterPro" id="IPR016187">
    <property type="entry name" value="CTDL_fold"/>
</dbReference>